<dbReference type="PROSITE" id="PS51152">
    <property type="entry name" value="NFYA_HAP2_2"/>
    <property type="match status" value="1"/>
</dbReference>
<dbReference type="RefSeq" id="XP_014564078.1">
    <property type="nucleotide sequence ID" value="XM_014708592.1"/>
</dbReference>
<name>A0A0B2UG19_9MICR</name>
<dbReference type="OrthoDB" id="1097733at2759"/>
<sequence length="120" mass="14519">MKHNELIEQGMNRHRHNPIAFEGQPLPSMMYPEKNLYGVYDYHFPYTDQSFQPMYINPKQLNWIMKRKARRDVLDSLMVANRRNYLHESRHIHAMKRLRAPSGRFLTKRETEEFIKKNGS</sequence>
<accession>A0A0B2UG19</accession>
<dbReference type="EMBL" id="JOKQ01000003">
    <property type="protein sequence ID" value="KHN70036.1"/>
    <property type="molecule type" value="Genomic_DNA"/>
</dbReference>
<comment type="function">
    <text evidence="6">Component of the sequence-specific heterotrimeric transcription factor (NF-Y) which specifically recognizes a 5'-CCAAT-3' box motif found in the promoters of its target genes.</text>
</comment>
<keyword evidence="2 6" id="KW-0805">Transcription regulation</keyword>
<reference evidence="7 8" key="1">
    <citation type="journal article" date="2014" name="MBio">
        <title>The Ordospora colligata genome; evolution of extreme reduction in microsporidia and host-to-parasite horizontal gene transfer.</title>
        <authorList>
            <person name="Pombert J.-F."/>
            <person name="Haag K.L."/>
            <person name="Beidas S."/>
            <person name="Ebert D."/>
            <person name="Keeling P.J."/>
        </authorList>
    </citation>
    <scope>NUCLEOTIDE SEQUENCE [LARGE SCALE GENOMIC DNA]</scope>
    <source>
        <strain evidence="7 8">OC4</strain>
    </source>
</reference>
<keyword evidence="4 6" id="KW-0804">Transcription</keyword>
<dbReference type="GO" id="GO:0005634">
    <property type="term" value="C:nucleus"/>
    <property type="evidence" value="ECO:0007669"/>
    <property type="project" value="UniProtKB-SubCell"/>
</dbReference>
<dbReference type="PANTHER" id="PTHR12632">
    <property type="entry name" value="TRANSCRIPTION FACTOR NF-Y ALPHA-RELATED"/>
    <property type="match status" value="1"/>
</dbReference>
<keyword evidence="8" id="KW-1185">Reference proteome</keyword>
<dbReference type="STRING" id="1354746.A0A0B2UG19"/>
<dbReference type="InterPro" id="IPR001289">
    <property type="entry name" value="NFYA"/>
</dbReference>
<comment type="subunit">
    <text evidence="6">Heterotrimer.</text>
</comment>
<dbReference type="Proteomes" id="UP000031056">
    <property type="component" value="Unassembled WGS sequence"/>
</dbReference>
<keyword evidence="3 6" id="KW-0238">DNA-binding</keyword>
<dbReference type="InParanoid" id="A0A0B2UG19"/>
<evidence type="ECO:0000256" key="1">
    <source>
        <dbReference type="ARBA" id="ARBA00004123"/>
    </source>
</evidence>
<evidence type="ECO:0000256" key="3">
    <source>
        <dbReference type="ARBA" id="ARBA00023125"/>
    </source>
</evidence>
<proteinExistence type="inferred from homology"/>
<dbReference type="Pfam" id="PF02045">
    <property type="entry name" value="CBFB_NFYA"/>
    <property type="match status" value="1"/>
</dbReference>
<comment type="similarity">
    <text evidence="6">Belongs to the NFYA/HAP2 subunit family.</text>
</comment>
<dbReference type="GeneID" id="26261305"/>
<keyword evidence="5 6" id="KW-0539">Nucleus</keyword>
<gene>
    <name evidence="7" type="ORF">M896_030210</name>
</gene>
<evidence type="ECO:0000256" key="5">
    <source>
        <dbReference type="ARBA" id="ARBA00023242"/>
    </source>
</evidence>
<comment type="caution">
    <text evidence="7">The sequence shown here is derived from an EMBL/GenBank/DDBJ whole genome shotgun (WGS) entry which is preliminary data.</text>
</comment>
<dbReference type="GO" id="GO:0003677">
    <property type="term" value="F:DNA binding"/>
    <property type="evidence" value="ECO:0007669"/>
    <property type="project" value="UniProtKB-KW"/>
</dbReference>
<protein>
    <recommendedName>
        <fullName evidence="6">Transcriptional activator HAP2</fullName>
    </recommendedName>
</protein>
<dbReference type="VEuPathDB" id="MicrosporidiaDB:M896_030210"/>
<dbReference type="HOGENOM" id="CLU_2015248_0_0_1"/>
<dbReference type="Gene3D" id="6.10.250.2430">
    <property type="match status" value="1"/>
</dbReference>
<organism evidence="7 8">
    <name type="scientific">Ordospora colligata OC4</name>
    <dbReference type="NCBI Taxonomy" id="1354746"/>
    <lineage>
        <taxon>Eukaryota</taxon>
        <taxon>Fungi</taxon>
        <taxon>Fungi incertae sedis</taxon>
        <taxon>Microsporidia</taxon>
        <taxon>Ordosporidae</taxon>
        <taxon>Ordospora</taxon>
    </lineage>
</organism>
<evidence type="ECO:0000256" key="4">
    <source>
        <dbReference type="ARBA" id="ARBA00023163"/>
    </source>
</evidence>
<evidence type="ECO:0000256" key="2">
    <source>
        <dbReference type="ARBA" id="ARBA00023015"/>
    </source>
</evidence>
<evidence type="ECO:0000313" key="8">
    <source>
        <dbReference type="Proteomes" id="UP000031056"/>
    </source>
</evidence>
<dbReference type="SMART" id="SM00521">
    <property type="entry name" value="CBF"/>
    <property type="match status" value="1"/>
</dbReference>
<comment type="subcellular location">
    <subcellularLocation>
        <location evidence="1 6">Nucleus</location>
    </subcellularLocation>
</comment>
<evidence type="ECO:0000313" key="7">
    <source>
        <dbReference type="EMBL" id="KHN70036.1"/>
    </source>
</evidence>
<evidence type="ECO:0000256" key="6">
    <source>
        <dbReference type="RuleBase" id="RU367155"/>
    </source>
</evidence>
<dbReference type="GO" id="GO:0003700">
    <property type="term" value="F:DNA-binding transcription factor activity"/>
    <property type="evidence" value="ECO:0007669"/>
    <property type="project" value="UniProtKB-UniRule"/>
</dbReference>
<dbReference type="AlphaFoldDB" id="A0A0B2UG19"/>